<dbReference type="InterPro" id="IPR032710">
    <property type="entry name" value="NTF2-like_dom_sf"/>
</dbReference>
<dbReference type="InterPro" id="IPR012677">
    <property type="entry name" value="Nucleotide-bd_a/b_plait_sf"/>
</dbReference>
<protein>
    <recommendedName>
        <fullName evidence="6">NTF2 domain-containing protein</fullName>
    </recommendedName>
</protein>
<accession>A2DFP1</accession>
<evidence type="ECO:0000313" key="4">
    <source>
        <dbReference type="EMBL" id="EAY20744.1"/>
    </source>
</evidence>
<dbReference type="InterPro" id="IPR000504">
    <property type="entry name" value="RRM_dom"/>
</dbReference>
<dbReference type="RefSeq" id="XP_001581730.1">
    <property type="nucleotide sequence ID" value="XM_001581680.1"/>
</dbReference>
<dbReference type="GO" id="GO:0003729">
    <property type="term" value="F:mRNA binding"/>
    <property type="evidence" value="ECO:0000318"/>
    <property type="project" value="GO_Central"/>
</dbReference>
<evidence type="ECO:0008006" key="6">
    <source>
        <dbReference type="Google" id="ProtNLM"/>
    </source>
</evidence>
<sequence>MENEEELGAKFVATYYRLIYRCPSAIPKLYDTHAILRRDPPKTNFQICLLQHELIPFKPNESIVKIFRYVTYSAGESLVVSVYGSIFNNLGPKMFFQQFMLKKNGLVWLIHSDIFYIFTSQTNEVLYGIFEQPQPPAFTPIQQPAQSQQIVPQFKRISQSAKRYDNFDPEKTITIINLPNTYNGNDVVAAFRCYGNVTSKYFTHNTVYIEFENEEEADAACNSRLPLNMPNNSHIKVEKGIAQKESRGSFPVRK</sequence>
<reference evidence="4" key="2">
    <citation type="journal article" date="2007" name="Science">
        <title>Draft genome sequence of the sexually transmitted pathogen Trichomonas vaginalis.</title>
        <authorList>
            <person name="Carlton J.M."/>
            <person name="Hirt R.P."/>
            <person name="Silva J.C."/>
            <person name="Delcher A.L."/>
            <person name="Schatz M."/>
            <person name="Zhao Q."/>
            <person name="Wortman J.R."/>
            <person name="Bidwell S.L."/>
            <person name="Alsmark U.C.M."/>
            <person name="Besteiro S."/>
            <person name="Sicheritz-Ponten T."/>
            <person name="Noel C.J."/>
            <person name="Dacks J.B."/>
            <person name="Foster P.G."/>
            <person name="Simillion C."/>
            <person name="Van de Peer Y."/>
            <person name="Miranda-Saavedra D."/>
            <person name="Barton G.J."/>
            <person name="Westrop G.D."/>
            <person name="Mueller S."/>
            <person name="Dessi D."/>
            <person name="Fiori P.L."/>
            <person name="Ren Q."/>
            <person name="Paulsen I."/>
            <person name="Zhang H."/>
            <person name="Bastida-Corcuera F.D."/>
            <person name="Simoes-Barbosa A."/>
            <person name="Brown M.T."/>
            <person name="Hayes R.D."/>
            <person name="Mukherjee M."/>
            <person name="Okumura C.Y."/>
            <person name="Schneider R."/>
            <person name="Smith A.J."/>
            <person name="Vanacova S."/>
            <person name="Villalvazo M."/>
            <person name="Haas B.J."/>
            <person name="Pertea M."/>
            <person name="Feldblyum T.V."/>
            <person name="Utterback T.R."/>
            <person name="Shu C.L."/>
            <person name="Osoegawa K."/>
            <person name="de Jong P.J."/>
            <person name="Hrdy I."/>
            <person name="Horvathova L."/>
            <person name="Zubacova Z."/>
            <person name="Dolezal P."/>
            <person name="Malik S.B."/>
            <person name="Logsdon J.M. Jr."/>
            <person name="Henze K."/>
            <person name="Gupta A."/>
            <person name="Wang C.C."/>
            <person name="Dunne R.L."/>
            <person name="Upcroft J.A."/>
            <person name="Upcroft P."/>
            <person name="White O."/>
            <person name="Salzberg S.L."/>
            <person name="Tang P."/>
            <person name="Chiu C.-H."/>
            <person name="Lee Y.-S."/>
            <person name="Embley T.M."/>
            <person name="Coombs G.H."/>
            <person name="Mottram J.C."/>
            <person name="Tachezy J."/>
            <person name="Fraser-Liggett C.M."/>
            <person name="Johnson P.J."/>
        </authorList>
    </citation>
    <scope>NUCLEOTIDE SEQUENCE [LARGE SCALE GENOMIC DNA]</scope>
    <source>
        <strain evidence="4">G3</strain>
    </source>
</reference>
<organism evidence="4 5">
    <name type="scientific">Trichomonas vaginalis (strain ATCC PRA-98 / G3)</name>
    <dbReference type="NCBI Taxonomy" id="412133"/>
    <lineage>
        <taxon>Eukaryota</taxon>
        <taxon>Metamonada</taxon>
        <taxon>Parabasalia</taxon>
        <taxon>Trichomonadida</taxon>
        <taxon>Trichomonadidae</taxon>
        <taxon>Trichomonas</taxon>
    </lineage>
</organism>
<dbReference type="PROSITE" id="PS50177">
    <property type="entry name" value="NTF2_DOMAIN"/>
    <property type="match status" value="1"/>
</dbReference>
<dbReference type="Proteomes" id="UP000001542">
    <property type="component" value="Unassembled WGS sequence"/>
</dbReference>
<dbReference type="CDD" id="cd00590">
    <property type="entry name" value="RRM_SF"/>
    <property type="match status" value="1"/>
</dbReference>
<evidence type="ECO:0000259" key="2">
    <source>
        <dbReference type="PROSITE" id="PS50102"/>
    </source>
</evidence>
<dbReference type="VEuPathDB" id="TrichDB:TVAG_391280"/>
<dbReference type="KEGG" id="tva:5466356"/>
<dbReference type="AlphaFoldDB" id="A2DFP1"/>
<dbReference type="GO" id="GO:0005829">
    <property type="term" value="C:cytosol"/>
    <property type="evidence" value="ECO:0000318"/>
    <property type="project" value="GO_Central"/>
</dbReference>
<feature type="domain" description="NTF2" evidence="3">
    <location>
        <begin position="7"/>
        <end position="117"/>
    </location>
</feature>
<evidence type="ECO:0000313" key="5">
    <source>
        <dbReference type="Proteomes" id="UP000001542"/>
    </source>
</evidence>
<gene>
    <name evidence="4" type="ORF">TVAG_391280</name>
</gene>
<dbReference type="PROSITE" id="PS50102">
    <property type="entry name" value="RRM"/>
    <property type="match status" value="1"/>
</dbReference>
<keyword evidence="5" id="KW-1185">Reference proteome</keyword>
<dbReference type="VEuPathDB" id="TrichDB:TVAGG3_0323680"/>
<dbReference type="InParanoid" id="A2DFP1"/>
<name>A2DFP1_TRIV3</name>
<evidence type="ECO:0000256" key="1">
    <source>
        <dbReference type="PROSITE-ProRule" id="PRU00176"/>
    </source>
</evidence>
<dbReference type="SUPFAM" id="SSF54928">
    <property type="entry name" value="RNA-binding domain, RBD"/>
    <property type="match status" value="1"/>
</dbReference>
<dbReference type="EMBL" id="DS113195">
    <property type="protein sequence ID" value="EAY20744.1"/>
    <property type="molecule type" value="Genomic_DNA"/>
</dbReference>
<reference evidence="4" key="1">
    <citation type="submission" date="2006-10" db="EMBL/GenBank/DDBJ databases">
        <authorList>
            <person name="Amadeo P."/>
            <person name="Zhao Q."/>
            <person name="Wortman J."/>
            <person name="Fraser-Liggett C."/>
            <person name="Carlton J."/>
        </authorList>
    </citation>
    <scope>NUCLEOTIDE SEQUENCE</scope>
    <source>
        <strain evidence="4">G3</strain>
    </source>
</reference>
<feature type="domain" description="RRM" evidence="2">
    <location>
        <begin position="171"/>
        <end position="242"/>
    </location>
</feature>
<dbReference type="InterPro" id="IPR018222">
    <property type="entry name" value="Nuclear_transport_factor_2_euk"/>
</dbReference>
<dbReference type="SUPFAM" id="SSF54427">
    <property type="entry name" value="NTF2-like"/>
    <property type="match status" value="1"/>
</dbReference>
<dbReference type="Gene3D" id="3.10.450.50">
    <property type="match status" value="1"/>
</dbReference>
<dbReference type="InterPro" id="IPR035979">
    <property type="entry name" value="RBD_domain_sf"/>
</dbReference>
<dbReference type="SMR" id="A2DFP1"/>
<dbReference type="OrthoDB" id="5970at2759"/>
<proteinExistence type="predicted"/>
<keyword evidence="1" id="KW-0694">RNA-binding</keyword>
<dbReference type="Gene3D" id="3.30.70.330">
    <property type="match status" value="1"/>
</dbReference>
<dbReference type="Pfam" id="PF00076">
    <property type="entry name" value="RRM_1"/>
    <property type="match status" value="1"/>
</dbReference>
<evidence type="ECO:0000259" key="3">
    <source>
        <dbReference type="PROSITE" id="PS50177"/>
    </source>
</evidence>